<evidence type="ECO:0000256" key="1">
    <source>
        <dbReference type="SAM" id="MobiDB-lite"/>
    </source>
</evidence>
<evidence type="ECO:0000313" key="2">
    <source>
        <dbReference type="Proteomes" id="UP000887566"/>
    </source>
</evidence>
<accession>A0A914VZ97</accession>
<dbReference type="AlphaFoldDB" id="A0A914VZ97"/>
<evidence type="ECO:0000313" key="3">
    <source>
        <dbReference type="WBParaSite" id="PSAMB.scaffold2700size21732.g18782.t1"/>
    </source>
</evidence>
<reference evidence="3" key="1">
    <citation type="submission" date="2022-11" db="UniProtKB">
        <authorList>
            <consortium name="WormBaseParasite"/>
        </authorList>
    </citation>
    <scope>IDENTIFICATION</scope>
</reference>
<protein>
    <submittedName>
        <fullName evidence="3">Uncharacterized protein</fullName>
    </submittedName>
</protein>
<organism evidence="2 3">
    <name type="scientific">Plectus sambesii</name>
    <dbReference type="NCBI Taxonomy" id="2011161"/>
    <lineage>
        <taxon>Eukaryota</taxon>
        <taxon>Metazoa</taxon>
        <taxon>Ecdysozoa</taxon>
        <taxon>Nematoda</taxon>
        <taxon>Chromadorea</taxon>
        <taxon>Plectida</taxon>
        <taxon>Plectina</taxon>
        <taxon>Plectoidea</taxon>
        <taxon>Plectidae</taxon>
        <taxon>Plectus</taxon>
    </lineage>
</organism>
<keyword evidence="2" id="KW-1185">Reference proteome</keyword>
<name>A0A914VZ97_9BILA</name>
<dbReference type="Proteomes" id="UP000887566">
    <property type="component" value="Unplaced"/>
</dbReference>
<feature type="region of interest" description="Disordered" evidence="1">
    <location>
        <begin position="50"/>
        <end position="80"/>
    </location>
</feature>
<sequence>MAIAAGVGGDGGGMARRTGRFVVQSTPTTHFVIRDHSTATAVVIGEGEAGTSAVQGNGDRGGRSGGLSADRGRKCGADSAGHRKNRPIFYHVSQHTHQRCESLASPLINLCLAPMTAAAAASCWHQNSPAVGARRLKTFAARFNPQRYVGTNNAATINRSAPRLAKAEYDNDYAYDSNVPSPGKGQAGLLEGEPLVCLAPLFALIDTIW</sequence>
<proteinExistence type="predicted"/>
<dbReference type="WBParaSite" id="PSAMB.scaffold2700size21732.g18782.t1">
    <property type="protein sequence ID" value="PSAMB.scaffold2700size21732.g18782.t1"/>
    <property type="gene ID" value="PSAMB.scaffold2700size21732.g18782"/>
</dbReference>